<dbReference type="OrthoDB" id="9800167at2"/>
<keyword evidence="6" id="KW-0963">Cytoplasm</keyword>
<feature type="binding site" evidence="13">
    <location>
        <position position="51"/>
    </location>
    <ligand>
        <name>FAD</name>
        <dbReference type="ChEBI" id="CHEBI:57692"/>
    </ligand>
</feature>
<comment type="subcellular location">
    <subcellularLocation>
        <location evidence="2">Cytoplasm</location>
    </subcellularLocation>
</comment>
<evidence type="ECO:0000259" key="14">
    <source>
        <dbReference type="Pfam" id="PF02852"/>
    </source>
</evidence>
<dbReference type="EC" id="1.6.1.1" evidence="4"/>
<dbReference type="EMBL" id="CZPZ01000004">
    <property type="protein sequence ID" value="CUS33092.1"/>
    <property type="molecule type" value="Genomic_DNA"/>
</dbReference>
<evidence type="ECO:0000259" key="15">
    <source>
        <dbReference type="Pfam" id="PF07992"/>
    </source>
</evidence>
<evidence type="ECO:0000256" key="11">
    <source>
        <dbReference type="ARBA" id="ARBA00023027"/>
    </source>
</evidence>
<protein>
    <recommendedName>
        <fullName evidence="5">Soluble pyridine nucleotide transhydrogenase</fullName>
        <ecNumber evidence="4">1.6.1.1</ecNumber>
    </recommendedName>
    <alternativeName>
        <fullName evidence="12">NAD(P)(+) transhydrogenase [B-specific]</fullName>
    </alternativeName>
</protein>
<dbReference type="InterPro" id="IPR004099">
    <property type="entry name" value="Pyr_nucl-diS_OxRdtase_dimer"/>
</dbReference>
<comment type="similarity">
    <text evidence="3">Belongs to the class-I pyridine nucleotide-disulfide oxidoreductase family.</text>
</comment>
<dbReference type="PRINTS" id="PR00368">
    <property type="entry name" value="FADPNR"/>
</dbReference>
<evidence type="ECO:0000313" key="17">
    <source>
        <dbReference type="Proteomes" id="UP000198736"/>
    </source>
</evidence>
<dbReference type="Pfam" id="PF07992">
    <property type="entry name" value="Pyr_redox_2"/>
    <property type="match status" value="1"/>
</dbReference>
<evidence type="ECO:0000256" key="13">
    <source>
        <dbReference type="PIRSR" id="PIRSR000350-3"/>
    </source>
</evidence>
<gene>
    <name evidence="16" type="primary">sthA</name>
    <name evidence="16" type="ORF">COMA2_120065</name>
</gene>
<dbReference type="Proteomes" id="UP000198736">
    <property type="component" value="Unassembled WGS sequence"/>
</dbReference>
<dbReference type="Gene3D" id="3.50.50.60">
    <property type="entry name" value="FAD/NAD(P)-binding domain"/>
    <property type="match status" value="2"/>
</dbReference>
<dbReference type="STRING" id="1742973.COMA2_120065"/>
<keyword evidence="10 16" id="KW-0560">Oxidoreductase</keyword>
<evidence type="ECO:0000256" key="10">
    <source>
        <dbReference type="ARBA" id="ARBA00023002"/>
    </source>
</evidence>
<keyword evidence="9" id="KW-0521">NADP</keyword>
<evidence type="ECO:0000256" key="5">
    <source>
        <dbReference type="ARBA" id="ARBA00016603"/>
    </source>
</evidence>
<dbReference type="GO" id="GO:0006103">
    <property type="term" value="P:2-oxoglutarate metabolic process"/>
    <property type="evidence" value="ECO:0007669"/>
    <property type="project" value="TreeGrafter"/>
</dbReference>
<comment type="cofactor">
    <cofactor evidence="13">
        <name>FAD</name>
        <dbReference type="ChEBI" id="CHEBI:57692"/>
    </cofactor>
    <text evidence="13">Binds 1 FAD per subunit.</text>
</comment>
<dbReference type="FunFam" id="3.30.390.30:FF:000001">
    <property type="entry name" value="Dihydrolipoyl dehydrogenase"/>
    <property type="match status" value="1"/>
</dbReference>
<dbReference type="SUPFAM" id="SSF51905">
    <property type="entry name" value="FAD/NAD(P)-binding domain"/>
    <property type="match status" value="1"/>
</dbReference>
<dbReference type="GO" id="GO:0003957">
    <property type="term" value="F:NAD(P)+ transhydrogenase (Si-specific) activity"/>
    <property type="evidence" value="ECO:0007669"/>
    <property type="project" value="UniProtKB-EC"/>
</dbReference>
<evidence type="ECO:0000256" key="6">
    <source>
        <dbReference type="ARBA" id="ARBA00022490"/>
    </source>
</evidence>
<dbReference type="SUPFAM" id="SSF55424">
    <property type="entry name" value="FAD/NAD-linked reductases, dimerisation (C-terminal) domain"/>
    <property type="match status" value="1"/>
</dbReference>
<dbReference type="PANTHER" id="PTHR22912">
    <property type="entry name" value="DISULFIDE OXIDOREDUCTASE"/>
    <property type="match status" value="1"/>
</dbReference>
<dbReference type="GO" id="GO:0005829">
    <property type="term" value="C:cytosol"/>
    <property type="evidence" value="ECO:0007669"/>
    <property type="project" value="TreeGrafter"/>
</dbReference>
<dbReference type="InterPro" id="IPR016156">
    <property type="entry name" value="FAD/NAD-linked_Rdtase_dimer_sf"/>
</dbReference>
<dbReference type="PIRSF" id="PIRSF000350">
    <property type="entry name" value="Mercury_reductase_MerA"/>
    <property type="match status" value="1"/>
</dbReference>
<keyword evidence="17" id="KW-1185">Reference proteome</keyword>
<accession>A0A0S4LB87</accession>
<feature type="binding site" evidence="13">
    <location>
        <position position="310"/>
    </location>
    <ligand>
        <name>FAD</name>
        <dbReference type="ChEBI" id="CHEBI:57692"/>
    </ligand>
</feature>
<evidence type="ECO:0000256" key="4">
    <source>
        <dbReference type="ARBA" id="ARBA00012772"/>
    </source>
</evidence>
<comment type="function">
    <text evidence="1">Conversion of NADPH, generated by peripheral catabolic pathways, to NADH, which can enter the respiratory chain for energy generation.</text>
</comment>
<dbReference type="AlphaFoldDB" id="A0A0S4LB87"/>
<evidence type="ECO:0000256" key="2">
    <source>
        <dbReference type="ARBA" id="ARBA00004496"/>
    </source>
</evidence>
<dbReference type="InterPro" id="IPR001100">
    <property type="entry name" value="Pyr_nuc-diS_OxRdtase"/>
</dbReference>
<dbReference type="PRINTS" id="PR00411">
    <property type="entry name" value="PNDRDTASEI"/>
</dbReference>
<evidence type="ECO:0000256" key="3">
    <source>
        <dbReference type="ARBA" id="ARBA00007532"/>
    </source>
</evidence>
<dbReference type="RefSeq" id="WP_090894853.1">
    <property type="nucleotide sequence ID" value="NZ_CZPZ01000004.1"/>
</dbReference>
<dbReference type="InterPro" id="IPR036188">
    <property type="entry name" value="FAD/NAD-bd_sf"/>
</dbReference>
<feature type="binding site" evidence="13">
    <location>
        <begin position="144"/>
        <end position="146"/>
    </location>
    <ligand>
        <name>FAD</name>
        <dbReference type="ChEBI" id="CHEBI:57692"/>
    </ligand>
</feature>
<feature type="domain" description="Pyridine nucleotide-disulphide oxidoreductase dimerisation" evidence="14">
    <location>
        <begin position="344"/>
        <end position="452"/>
    </location>
</feature>
<dbReference type="NCBIfam" id="NF003585">
    <property type="entry name" value="PRK05249.1"/>
    <property type="match status" value="1"/>
</dbReference>
<evidence type="ECO:0000256" key="8">
    <source>
        <dbReference type="ARBA" id="ARBA00022827"/>
    </source>
</evidence>
<feature type="domain" description="FAD/NAD(P)-binding" evidence="15">
    <location>
        <begin position="4"/>
        <end position="325"/>
    </location>
</feature>
<proteinExistence type="inferred from homology"/>
<evidence type="ECO:0000256" key="1">
    <source>
        <dbReference type="ARBA" id="ARBA00002842"/>
    </source>
</evidence>
<dbReference type="InterPro" id="IPR050151">
    <property type="entry name" value="Class-I_Pyr_Nuc-Dis_Oxidored"/>
</dbReference>
<organism evidence="16 17">
    <name type="scientific">Candidatus Nitrospira nitrificans</name>
    <dbReference type="NCBI Taxonomy" id="1742973"/>
    <lineage>
        <taxon>Bacteria</taxon>
        <taxon>Pseudomonadati</taxon>
        <taxon>Nitrospirota</taxon>
        <taxon>Nitrospiria</taxon>
        <taxon>Nitrospirales</taxon>
        <taxon>Nitrospiraceae</taxon>
        <taxon>Nitrospira</taxon>
    </lineage>
</organism>
<dbReference type="Pfam" id="PF02852">
    <property type="entry name" value="Pyr_redox_dim"/>
    <property type="match status" value="1"/>
</dbReference>
<evidence type="ECO:0000256" key="12">
    <source>
        <dbReference type="ARBA" id="ARBA00031183"/>
    </source>
</evidence>
<evidence type="ECO:0000256" key="7">
    <source>
        <dbReference type="ARBA" id="ARBA00022630"/>
    </source>
</evidence>
<dbReference type="GO" id="GO:0004148">
    <property type="term" value="F:dihydrolipoyl dehydrogenase (NADH) activity"/>
    <property type="evidence" value="ECO:0007669"/>
    <property type="project" value="TreeGrafter"/>
</dbReference>
<dbReference type="InterPro" id="IPR023753">
    <property type="entry name" value="FAD/NAD-binding_dom"/>
</dbReference>
<dbReference type="Gene3D" id="3.30.390.30">
    <property type="match status" value="1"/>
</dbReference>
<dbReference type="PANTHER" id="PTHR22912:SF93">
    <property type="entry name" value="SOLUBLE PYRIDINE NUCLEOTIDE TRANSHYDROGENASE"/>
    <property type="match status" value="1"/>
</dbReference>
<feature type="binding site" evidence="13">
    <location>
        <begin position="181"/>
        <end position="188"/>
    </location>
    <ligand>
        <name>NAD(+)</name>
        <dbReference type="ChEBI" id="CHEBI:57540"/>
    </ligand>
</feature>
<keyword evidence="8 13" id="KW-0274">FAD</keyword>
<keyword evidence="7" id="KW-0285">Flavoprotein</keyword>
<dbReference type="GO" id="GO:0050660">
    <property type="term" value="F:flavin adenine dinucleotide binding"/>
    <property type="evidence" value="ECO:0007669"/>
    <property type="project" value="TreeGrafter"/>
</dbReference>
<keyword evidence="11 13" id="KW-0520">NAD</keyword>
<name>A0A0S4LB87_9BACT</name>
<sequence length="467" mass="50608">MRSYDMVVVGSGPAGQKAAVQAAKLSKRVAIIEKSRQLGGTSLNTGTLPSKTLKDTIEYIHGLGRRGLHQLGAALTKQLTLPDLMTRKNQVIETEVAVITNQLQRNGIEIIQGTAGFVDPHTVSVVRSDGHVDHVQASVIILATGSRPRRPTEIHFDDLIVCDSDSFLRTTRNPASIIVLGGGVIGTEYASMLAAFGIKVTLIDRRMQLLRFLDQEIAQALDSQMQQQGVAIRLGQEHLNIGMNEIGHPTIQLHNGETVTADMLLYTMGRIGNTDALNLAAIGLTTDPQGQLTVNAQYQTAIPHIYATGDVIGFPALAATAMEQGRLAACHAFQVYESHDVNVIPYGIYSIPEVSMVGKTEEELTTAGVPHATGRAFFREMARGHISGDLHGFLKVIFHSETHRLLGVHIIGPGATELVHIGQSVLTYGGAVEYFVHNVFNYPTMAECYRTAALDGLNRLHHHSSQQ</sequence>
<reference evidence="17" key="1">
    <citation type="submission" date="2015-10" db="EMBL/GenBank/DDBJ databases">
        <authorList>
            <person name="Luecker S."/>
            <person name="Luecker S."/>
        </authorList>
    </citation>
    <scope>NUCLEOTIDE SEQUENCE [LARGE SCALE GENOMIC DNA]</scope>
</reference>
<feature type="binding site" evidence="13">
    <location>
        <position position="269"/>
    </location>
    <ligand>
        <name>NAD(+)</name>
        <dbReference type="ChEBI" id="CHEBI:57540"/>
    </ligand>
</feature>
<evidence type="ECO:0000313" key="16">
    <source>
        <dbReference type="EMBL" id="CUS33092.1"/>
    </source>
</evidence>
<evidence type="ECO:0000256" key="9">
    <source>
        <dbReference type="ARBA" id="ARBA00022857"/>
    </source>
</evidence>
<keyword evidence="13" id="KW-0547">Nucleotide-binding</keyword>